<accession>A0A4U5N210</accession>
<evidence type="ECO:0000313" key="2">
    <source>
        <dbReference type="EMBL" id="TKR76406.1"/>
    </source>
</evidence>
<dbReference type="AlphaFoldDB" id="A0A4U5N210"/>
<feature type="chain" id="PRO_5020895176" evidence="1">
    <location>
        <begin position="21"/>
        <end position="73"/>
    </location>
</feature>
<reference evidence="2 3" key="1">
    <citation type="journal article" date="2015" name="Genome Biol.">
        <title>Comparative genomics of Steinernema reveals deeply conserved gene regulatory networks.</title>
        <authorList>
            <person name="Dillman A.R."/>
            <person name="Macchietto M."/>
            <person name="Porter C.F."/>
            <person name="Rogers A."/>
            <person name="Williams B."/>
            <person name="Antoshechkin I."/>
            <person name="Lee M.M."/>
            <person name="Goodwin Z."/>
            <person name="Lu X."/>
            <person name="Lewis E.E."/>
            <person name="Goodrich-Blair H."/>
            <person name="Stock S.P."/>
            <person name="Adams B.J."/>
            <person name="Sternberg P.W."/>
            <person name="Mortazavi A."/>
        </authorList>
    </citation>
    <scope>NUCLEOTIDE SEQUENCE [LARGE SCALE GENOMIC DNA]</scope>
    <source>
        <strain evidence="2 3">ALL</strain>
    </source>
</reference>
<name>A0A4U5N210_STECR</name>
<comment type="caution">
    <text evidence="2">The sequence shown here is derived from an EMBL/GenBank/DDBJ whole genome shotgun (WGS) entry which is preliminary data.</text>
</comment>
<evidence type="ECO:0000256" key="1">
    <source>
        <dbReference type="SAM" id="SignalP"/>
    </source>
</evidence>
<dbReference type="EMBL" id="AZBU02000005">
    <property type="protein sequence ID" value="TKR76406.1"/>
    <property type="molecule type" value="Genomic_DNA"/>
</dbReference>
<sequence>MKVYYGIILAVLVLAAAVCADFNDEMELDQGIRERRWGYYGGRGWGGYGGGWNRGYGGGWGRGWGRRGFGWGR</sequence>
<organism evidence="2 3">
    <name type="scientific">Steinernema carpocapsae</name>
    <name type="common">Entomopathogenic nematode</name>
    <dbReference type="NCBI Taxonomy" id="34508"/>
    <lineage>
        <taxon>Eukaryota</taxon>
        <taxon>Metazoa</taxon>
        <taxon>Ecdysozoa</taxon>
        <taxon>Nematoda</taxon>
        <taxon>Chromadorea</taxon>
        <taxon>Rhabditida</taxon>
        <taxon>Tylenchina</taxon>
        <taxon>Panagrolaimomorpha</taxon>
        <taxon>Strongyloidoidea</taxon>
        <taxon>Steinernematidae</taxon>
        <taxon>Steinernema</taxon>
    </lineage>
</organism>
<feature type="signal peptide" evidence="1">
    <location>
        <begin position="1"/>
        <end position="20"/>
    </location>
</feature>
<proteinExistence type="predicted"/>
<gene>
    <name evidence="2" type="ORF">L596_017547</name>
</gene>
<keyword evidence="1" id="KW-0732">Signal</keyword>
<reference evidence="2 3" key="2">
    <citation type="journal article" date="2019" name="G3 (Bethesda)">
        <title>Hybrid Assembly of the Genome of the Entomopathogenic Nematode Steinernema carpocapsae Identifies the X-Chromosome.</title>
        <authorList>
            <person name="Serra L."/>
            <person name="Macchietto M."/>
            <person name="Macias-Munoz A."/>
            <person name="McGill C.J."/>
            <person name="Rodriguez I.M."/>
            <person name="Rodriguez B."/>
            <person name="Murad R."/>
            <person name="Mortazavi A."/>
        </authorList>
    </citation>
    <scope>NUCLEOTIDE SEQUENCE [LARGE SCALE GENOMIC DNA]</scope>
    <source>
        <strain evidence="2 3">ALL</strain>
    </source>
</reference>
<keyword evidence="3" id="KW-1185">Reference proteome</keyword>
<dbReference type="Proteomes" id="UP000298663">
    <property type="component" value="Unassembled WGS sequence"/>
</dbReference>
<evidence type="ECO:0000313" key="3">
    <source>
        <dbReference type="Proteomes" id="UP000298663"/>
    </source>
</evidence>
<protein>
    <submittedName>
        <fullName evidence="2">Uncharacterized protein</fullName>
    </submittedName>
</protein>